<sequence length="122" mass="14253">MEDTKYEHFCALLSPRFRQSTRTFPLSVEDLAFRSRTVFSGFWPSCSHCKYQPDHSQRFFVFKDGLSQTGMLQFHQDWQDAASQGHCACPFREISETLCVKLITEIKIKVFLNSFFLKLADI</sequence>
<reference evidence="1 2" key="1">
    <citation type="submission" date="2021-06" db="EMBL/GenBank/DDBJ databases">
        <title>Caerostris extrusa draft genome.</title>
        <authorList>
            <person name="Kono N."/>
            <person name="Arakawa K."/>
        </authorList>
    </citation>
    <scope>NUCLEOTIDE SEQUENCE [LARGE SCALE GENOMIC DNA]</scope>
</reference>
<accession>A0AAV4S0G0</accession>
<evidence type="ECO:0000313" key="2">
    <source>
        <dbReference type="Proteomes" id="UP001054945"/>
    </source>
</evidence>
<gene>
    <name evidence="1" type="ORF">CEXT_115641</name>
</gene>
<organism evidence="1 2">
    <name type="scientific">Caerostris extrusa</name>
    <name type="common">Bark spider</name>
    <name type="synonym">Caerostris bankana</name>
    <dbReference type="NCBI Taxonomy" id="172846"/>
    <lineage>
        <taxon>Eukaryota</taxon>
        <taxon>Metazoa</taxon>
        <taxon>Ecdysozoa</taxon>
        <taxon>Arthropoda</taxon>
        <taxon>Chelicerata</taxon>
        <taxon>Arachnida</taxon>
        <taxon>Araneae</taxon>
        <taxon>Araneomorphae</taxon>
        <taxon>Entelegynae</taxon>
        <taxon>Araneoidea</taxon>
        <taxon>Araneidae</taxon>
        <taxon>Caerostris</taxon>
    </lineage>
</organism>
<dbReference type="EMBL" id="BPLR01008617">
    <property type="protein sequence ID" value="GIY26030.1"/>
    <property type="molecule type" value="Genomic_DNA"/>
</dbReference>
<comment type="caution">
    <text evidence="1">The sequence shown here is derived from an EMBL/GenBank/DDBJ whole genome shotgun (WGS) entry which is preliminary data.</text>
</comment>
<evidence type="ECO:0000313" key="1">
    <source>
        <dbReference type="EMBL" id="GIY26030.1"/>
    </source>
</evidence>
<name>A0AAV4S0G0_CAEEX</name>
<keyword evidence="2" id="KW-1185">Reference proteome</keyword>
<dbReference type="AlphaFoldDB" id="A0AAV4S0G0"/>
<dbReference type="Proteomes" id="UP001054945">
    <property type="component" value="Unassembled WGS sequence"/>
</dbReference>
<protein>
    <submittedName>
        <fullName evidence="1">Uncharacterized protein</fullName>
    </submittedName>
</protein>
<proteinExistence type="predicted"/>